<evidence type="ECO:0000256" key="1">
    <source>
        <dbReference type="SAM" id="MobiDB-lite"/>
    </source>
</evidence>
<protein>
    <submittedName>
        <fullName evidence="2">Uncharacterized protein</fullName>
    </submittedName>
</protein>
<dbReference type="EMBL" id="HBNR01081888">
    <property type="protein sequence ID" value="CAE4659084.1"/>
    <property type="molecule type" value="Transcribed_RNA"/>
</dbReference>
<name>A0A7S4T0T8_9DINO</name>
<accession>A0A7S4T0T8</accession>
<evidence type="ECO:0000313" key="2">
    <source>
        <dbReference type="EMBL" id="CAE4659084.1"/>
    </source>
</evidence>
<dbReference type="AlphaFoldDB" id="A0A7S4T0T8"/>
<organism evidence="2">
    <name type="scientific">Alexandrium monilatum</name>
    <dbReference type="NCBI Taxonomy" id="311494"/>
    <lineage>
        <taxon>Eukaryota</taxon>
        <taxon>Sar</taxon>
        <taxon>Alveolata</taxon>
        <taxon>Dinophyceae</taxon>
        <taxon>Gonyaulacales</taxon>
        <taxon>Pyrocystaceae</taxon>
        <taxon>Alexandrium</taxon>
    </lineage>
</organism>
<sequence>MGKSATDLKKGDAVFVFYHMSKRCQPVRQYLAVLDPRHGSQRPRTGLSVGFVPARVAEDVAEGAQEVSIEYTWPYFFTERGNTFKPASQEEPWVENYRLGDVKQASDFAAPGPPRGLSPPGSQPELGIIAFRWGGVNRVIAPAQWGHTGSSVSDLFVDSFLDTAVVPRLGNSFEVWTVYVEDSTDLVKLADTAHLVFGPHHPVRRAKHVCGMYFLYPTAFEENCIPNMETGEDSGAAMVDQKSFFRLMKAVERAGIPTRFPHTSGLYEQLASKSWTYVMSVVPHLRVPPTVALPRMLVEQGCGLAAEHALSALQSVKAHQAKLRGEPEPQAPITKGVAKLGFSWEALDVKFWRGRDGLEESLSQLTRMIEISGEMTGQPHDNQSILVQEFCEHDLELRAYMVEGRLEAIIYTKFCRIKENNEFGDFAECFTAEEAASAWMGGDAAALADGERQCREVTDHWLQWIRAQSCEIPAAIRFDYFVGRAGKGKATIWTLEICELGFSMLGEKDLPAKVFGAMLRQCLGESPSSAAREAAAAVEEANSPAPAAQPAAAGATAAAGAEATPKQKASAKGRPSHKGGGKGGGKVAKAAPATASETEPPRIVVTAPHGTPEQRKCAGTYTLQSGTKANGRPLWKHSRGDRWIYCGTDGCWYIGDKDEFRAKFNCYAGYLRNPCASQGMQPTDSPSTWERYDDEAEDWVLDEDSTAMAPPAS</sequence>
<feature type="compositionally biased region" description="Basic residues" evidence="1">
    <location>
        <begin position="569"/>
        <end position="580"/>
    </location>
</feature>
<reference evidence="2" key="1">
    <citation type="submission" date="2021-01" db="EMBL/GenBank/DDBJ databases">
        <authorList>
            <person name="Corre E."/>
            <person name="Pelletier E."/>
            <person name="Niang G."/>
            <person name="Scheremetjew M."/>
            <person name="Finn R."/>
            <person name="Kale V."/>
            <person name="Holt S."/>
            <person name="Cochrane G."/>
            <person name="Meng A."/>
            <person name="Brown T."/>
            <person name="Cohen L."/>
        </authorList>
    </citation>
    <scope>NUCLEOTIDE SEQUENCE</scope>
    <source>
        <strain evidence="2">CCMP3105</strain>
    </source>
</reference>
<feature type="compositionally biased region" description="Low complexity" evidence="1">
    <location>
        <begin position="534"/>
        <end position="568"/>
    </location>
</feature>
<proteinExistence type="predicted"/>
<feature type="region of interest" description="Disordered" evidence="1">
    <location>
        <begin position="534"/>
        <end position="599"/>
    </location>
</feature>
<gene>
    <name evidence="2" type="ORF">AMON00008_LOCUS58567</name>
</gene>